<feature type="transmembrane region" description="Helical" evidence="2">
    <location>
        <begin position="63"/>
        <end position="88"/>
    </location>
</feature>
<protein>
    <recommendedName>
        <fullName evidence="5">DUF4760 domain-containing protein</fullName>
    </recommendedName>
</protein>
<dbReference type="RefSeq" id="WP_252435602.1">
    <property type="nucleotide sequence ID" value="NZ_JAGSOV010000009.1"/>
</dbReference>
<keyword evidence="2" id="KW-0472">Membrane</keyword>
<dbReference type="EMBL" id="JAGSOV010000009">
    <property type="protein sequence ID" value="MCO1653990.1"/>
    <property type="molecule type" value="Genomic_DNA"/>
</dbReference>
<gene>
    <name evidence="3" type="ORF">KDL28_02865</name>
</gene>
<evidence type="ECO:0000313" key="4">
    <source>
        <dbReference type="Proteomes" id="UP001165283"/>
    </source>
</evidence>
<comment type="caution">
    <text evidence="3">The sequence shown here is derived from an EMBL/GenBank/DDBJ whole genome shotgun (WGS) entry which is preliminary data.</text>
</comment>
<evidence type="ECO:0000256" key="2">
    <source>
        <dbReference type="SAM" id="Phobius"/>
    </source>
</evidence>
<dbReference type="InterPro" id="IPR045728">
    <property type="entry name" value="DUF6082"/>
</dbReference>
<reference evidence="3" key="1">
    <citation type="submission" date="2021-04" db="EMBL/GenBank/DDBJ databases">
        <title>Pseudonocardia sp. nov., isolated from sandy soil of mangrove forest.</title>
        <authorList>
            <person name="Zan Z."/>
            <person name="Huang R."/>
            <person name="Liu W."/>
        </authorList>
    </citation>
    <scope>NUCLEOTIDE SEQUENCE</scope>
    <source>
        <strain evidence="3">S2-4</strain>
    </source>
</reference>
<keyword evidence="2" id="KW-0812">Transmembrane</keyword>
<feature type="region of interest" description="Disordered" evidence="1">
    <location>
        <begin position="1"/>
        <end position="29"/>
    </location>
</feature>
<dbReference type="Pfam" id="PF19560">
    <property type="entry name" value="DUF6082"/>
    <property type="match status" value="1"/>
</dbReference>
<feature type="transmembrane region" description="Helical" evidence="2">
    <location>
        <begin position="108"/>
        <end position="127"/>
    </location>
</feature>
<organism evidence="3 4">
    <name type="scientific">Pseudonocardia humida</name>
    <dbReference type="NCBI Taxonomy" id="2800819"/>
    <lineage>
        <taxon>Bacteria</taxon>
        <taxon>Bacillati</taxon>
        <taxon>Actinomycetota</taxon>
        <taxon>Actinomycetes</taxon>
        <taxon>Pseudonocardiales</taxon>
        <taxon>Pseudonocardiaceae</taxon>
        <taxon>Pseudonocardia</taxon>
    </lineage>
</organism>
<keyword evidence="2" id="KW-1133">Transmembrane helix</keyword>
<keyword evidence="4" id="KW-1185">Reference proteome</keyword>
<dbReference type="Proteomes" id="UP001165283">
    <property type="component" value="Unassembled WGS sequence"/>
</dbReference>
<evidence type="ECO:0000313" key="3">
    <source>
        <dbReference type="EMBL" id="MCO1653990.1"/>
    </source>
</evidence>
<sequence length="257" mass="28344">MVVGAAGRPPASLPQSSRRAPAGTHRESTELHTWQCADGYDFLGLGTDPSGVDAIMDARFRRWLIRVLIGLGGVVGVLLVSPLLLVIVDAILTVDWGRLTEIGQSYTGVSAILSAVALVGVTLSIRLQAKQTALMQQQTVRELQFDMLRMAAADPALAPVTGAALPEGDESHEAFKLHVFQSQFFRYLEYGYLVGEYSDQNLENLLVRELFPVPSNRAWWSRVRTYWIPANSTGKKRRFIDVVERAYAATETRPSAE</sequence>
<evidence type="ECO:0008006" key="5">
    <source>
        <dbReference type="Google" id="ProtNLM"/>
    </source>
</evidence>
<accession>A0ABT0ZTH2</accession>
<evidence type="ECO:0000256" key="1">
    <source>
        <dbReference type="SAM" id="MobiDB-lite"/>
    </source>
</evidence>
<proteinExistence type="predicted"/>
<name>A0ABT0ZTH2_9PSEU</name>